<gene>
    <name evidence="18" type="ORF">DES49_1449</name>
</gene>
<reference evidence="18 19" key="1">
    <citation type="submission" date="2019-03" db="EMBL/GenBank/DDBJ databases">
        <title>Genomic Encyclopedia of Type Strains, Phase IV (KMG-IV): sequencing the most valuable type-strain genomes for metagenomic binning, comparative biology and taxonomic classification.</title>
        <authorList>
            <person name="Goeker M."/>
        </authorList>
    </citation>
    <scope>NUCLEOTIDE SEQUENCE [LARGE SCALE GENOMIC DNA]</scope>
    <source>
        <strain evidence="18 19">DSM 15505</strain>
    </source>
</reference>
<dbReference type="InterPro" id="IPR004358">
    <property type="entry name" value="Sig_transdc_His_kin-like_C"/>
</dbReference>
<keyword evidence="14" id="KW-0472">Membrane</keyword>
<accession>A0A4R7JU69</accession>
<dbReference type="FunFam" id="1.10.287.130:FF:000002">
    <property type="entry name" value="Two-component osmosensing histidine kinase"/>
    <property type="match status" value="1"/>
</dbReference>
<dbReference type="InterPro" id="IPR011006">
    <property type="entry name" value="CheY-like_superfamily"/>
</dbReference>
<dbReference type="Gene3D" id="6.10.340.10">
    <property type="match status" value="1"/>
</dbReference>
<sequence>MTAQRRTRWTLYHRLLMLGMLPALIMFLLMLMYFTQARLDDTRKSLFQGTQLIADNLAPAVEFPVIAGNRQELNALLQQTLERSRVKRIEVRDRDGDVVGKAGSISDSNPENLHHFESQILREAVSLENEGFSAGLGNFGESFDRNERRIGTVQVTVSEAILAAEQQDILWTSAGIGLTLFAATLIFSGRVAYRFSVPIERLARNVSNLPNGDLEVHTGDTPVARELQTLEDAIQSMASRLESAESEREISFQQLAEARDKAEQASNAKSDFLAMMSHELRTPLHGIIGMLQLLEQDSLSAQQQDYLITARQSTEDLLVIINDILDFSRIERGRLELDQVPFDPRSVIENCFASYRHDAEAHHLDYQIRWRGEWHEGLEAYGDPGRLRQVLAHLIGNAIKFTPEGYVFVTAHWSRNEDSEGLLTCEIEDSGAGIPADRLSDMFNTFEQLDGSASRRFGGTGLGLPLVQRLVELMGGHIAVDSDPGCGSRFRFIIPMALHQPETELGDSPVREMEERQLMGGTSDYEALVVEDNAVNQRVAARLLETLGFHVRCASNGAAAVDDIESRDMGYDVVLMDCQMPVMDGWEATRRIRNWERQHNRSQMPIIAMTADVLPDTEKSCLASGMDAYLPKPVRRDNLRDALKRLINL</sequence>
<dbReference type="InterPro" id="IPR003661">
    <property type="entry name" value="HisK_dim/P_dom"/>
</dbReference>
<evidence type="ECO:0000259" key="15">
    <source>
        <dbReference type="PROSITE" id="PS50109"/>
    </source>
</evidence>
<keyword evidence="14" id="KW-1133">Transmembrane helix</keyword>
<dbReference type="Pfam" id="PF02518">
    <property type="entry name" value="HATPase_c"/>
    <property type="match status" value="1"/>
</dbReference>
<dbReference type="GO" id="GO:0016020">
    <property type="term" value="C:membrane"/>
    <property type="evidence" value="ECO:0007669"/>
    <property type="project" value="UniProtKB-SubCell"/>
</dbReference>
<keyword evidence="13" id="KW-0175">Coiled coil</keyword>
<evidence type="ECO:0000256" key="6">
    <source>
        <dbReference type="ARBA" id="ARBA00022741"/>
    </source>
</evidence>
<evidence type="ECO:0000256" key="9">
    <source>
        <dbReference type="ARBA" id="ARBA00023012"/>
    </source>
</evidence>
<dbReference type="PANTHER" id="PTHR45339">
    <property type="entry name" value="HYBRID SIGNAL TRANSDUCTION HISTIDINE KINASE J"/>
    <property type="match status" value="1"/>
</dbReference>
<dbReference type="OrthoDB" id="9797243at2"/>
<keyword evidence="9" id="KW-0902">Two-component regulatory system</keyword>
<evidence type="ECO:0000313" key="18">
    <source>
        <dbReference type="EMBL" id="TDT41366.1"/>
    </source>
</evidence>
<evidence type="ECO:0000256" key="11">
    <source>
        <dbReference type="ARBA" id="ARBA00068150"/>
    </source>
</evidence>
<feature type="domain" description="HAMP" evidence="17">
    <location>
        <begin position="193"/>
        <end position="246"/>
    </location>
</feature>
<keyword evidence="8" id="KW-0067">ATP-binding</keyword>
<name>A0A4R7JU69_9GAMM</name>
<evidence type="ECO:0000256" key="3">
    <source>
        <dbReference type="ARBA" id="ARBA00012438"/>
    </source>
</evidence>
<evidence type="ECO:0000256" key="14">
    <source>
        <dbReference type="SAM" id="Phobius"/>
    </source>
</evidence>
<evidence type="ECO:0000256" key="4">
    <source>
        <dbReference type="ARBA" id="ARBA00022553"/>
    </source>
</evidence>
<comment type="subunit">
    <text evidence="10">At low DSF concentrations, interacts with RpfF.</text>
</comment>
<evidence type="ECO:0000256" key="13">
    <source>
        <dbReference type="SAM" id="Coils"/>
    </source>
</evidence>
<comment type="catalytic activity">
    <reaction evidence="1">
        <text>ATP + protein L-histidine = ADP + protein N-phospho-L-histidine.</text>
        <dbReference type="EC" id="2.7.13.3"/>
    </reaction>
</comment>
<dbReference type="FunFam" id="3.30.565.10:FF:000010">
    <property type="entry name" value="Sensor histidine kinase RcsC"/>
    <property type="match status" value="1"/>
</dbReference>
<dbReference type="PROSITE" id="PS50885">
    <property type="entry name" value="HAMP"/>
    <property type="match status" value="1"/>
</dbReference>
<dbReference type="InterPro" id="IPR005467">
    <property type="entry name" value="His_kinase_dom"/>
</dbReference>
<dbReference type="PRINTS" id="PR00344">
    <property type="entry name" value="BCTRLSENSOR"/>
</dbReference>
<dbReference type="PROSITE" id="PS50109">
    <property type="entry name" value="HIS_KIN"/>
    <property type="match status" value="1"/>
</dbReference>
<evidence type="ECO:0000256" key="10">
    <source>
        <dbReference type="ARBA" id="ARBA00064003"/>
    </source>
</evidence>
<dbReference type="Gene3D" id="1.10.287.130">
    <property type="match status" value="1"/>
</dbReference>
<comment type="caution">
    <text evidence="18">The sequence shown here is derived from an EMBL/GenBank/DDBJ whole genome shotgun (WGS) entry which is preliminary data.</text>
</comment>
<evidence type="ECO:0000256" key="2">
    <source>
        <dbReference type="ARBA" id="ARBA00004370"/>
    </source>
</evidence>
<dbReference type="Pfam" id="PF00072">
    <property type="entry name" value="Response_reg"/>
    <property type="match status" value="1"/>
</dbReference>
<dbReference type="CDD" id="cd17546">
    <property type="entry name" value="REC_hyHK_CKI1_RcsC-like"/>
    <property type="match status" value="1"/>
</dbReference>
<dbReference type="RefSeq" id="WP_133735737.1">
    <property type="nucleotide sequence ID" value="NZ_SOAX01000003.1"/>
</dbReference>
<keyword evidence="7 18" id="KW-0418">Kinase</keyword>
<dbReference type="InterPro" id="IPR001789">
    <property type="entry name" value="Sig_transdc_resp-reg_receiver"/>
</dbReference>
<dbReference type="Proteomes" id="UP000295830">
    <property type="component" value="Unassembled WGS sequence"/>
</dbReference>
<dbReference type="PANTHER" id="PTHR45339:SF1">
    <property type="entry name" value="HYBRID SIGNAL TRANSDUCTION HISTIDINE KINASE J"/>
    <property type="match status" value="1"/>
</dbReference>
<evidence type="ECO:0000256" key="5">
    <source>
        <dbReference type="ARBA" id="ARBA00022679"/>
    </source>
</evidence>
<evidence type="ECO:0000259" key="16">
    <source>
        <dbReference type="PROSITE" id="PS50110"/>
    </source>
</evidence>
<evidence type="ECO:0000256" key="12">
    <source>
        <dbReference type="PROSITE-ProRule" id="PRU00169"/>
    </source>
</evidence>
<feature type="modified residue" description="4-aspartylphosphate" evidence="12">
    <location>
        <position position="577"/>
    </location>
</feature>
<dbReference type="AlphaFoldDB" id="A0A4R7JU69"/>
<evidence type="ECO:0000256" key="1">
    <source>
        <dbReference type="ARBA" id="ARBA00000085"/>
    </source>
</evidence>
<dbReference type="Pfam" id="PF00512">
    <property type="entry name" value="HisKA"/>
    <property type="match status" value="1"/>
</dbReference>
<dbReference type="SUPFAM" id="SSF47384">
    <property type="entry name" value="Homodimeric domain of signal transducing histidine kinase"/>
    <property type="match status" value="1"/>
</dbReference>
<feature type="coiled-coil region" evidence="13">
    <location>
        <begin position="227"/>
        <end position="261"/>
    </location>
</feature>
<keyword evidence="14" id="KW-0812">Transmembrane</keyword>
<dbReference type="SMART" id="SM00387">
    <property type="entry name" value="HATPase_c"/>
    <property type="match status" value="1"/>
</dbReference>
<keyword evidence="19" id="KW-1185">Reference proteome</keyword>
<keyword evidence="5" id="KW-0808">Transferase</keyword>
<dbReference type="InterPro" id="IPR036890">
    <property type="entry name" value="HATPase_C_sf"/>
</dbReference>
<evidence type="ECO:0000313" key="19">
    <source>
        <dbReference type="Proteomes" id="UP000295830"/>
    </source>
</evidence>
<dbReference type="InterPro" id="IPR003594">
    <property type="entry name" value="HATPase_dom"/>
</dbReference>
<dbReference type="GO" id="GO:0005524">
    <property type="term" value="F:ATP binding"/>
    <property type="evidence" value="ECO:0007669"/>
    <property type="project" value="UniProtKB-KW"/>
</dbReference>
<keyword evidence="4 12" id="KW-0597">Phosphoprotein</keyword>
<dbReference type="CDD" id="cd00082">
    <property type="entry name" value="HisKA"/>
    <property type="match status" value="1"/>
</dbReference>
<dbReference type="SUPFAM" id="SSF55874">
    <property type="entry name" value="ATPase domain of HSP90 chaperone/DNA topoisomerase II/histidine kinase"/>
    <property type="match status" value="1"/>
</dbReference>
<dbReference type="EC" id="2.7.13.3" evidence="3"/>
<feature type="domain" description="Response regulatory" evidence="16">
    <location>
        <begin position="526"/>
        <end position="647"/>
    </location>
</feature>
<protein>
    <recommendedName>
        <fullName evidence="11">Sensory/regulatory protein RpfC</fullName>
        <ecNumber evidence="3">2.7.13.3</ecNumber>
    </recommendedName>
</protein>
<dbReference type="Gene3D" id="3.40.50.2300">
    <property type="match status" value="1"/>
</dbReference>
<feature type="domain" description="Histidine kinase" evidence="15">
    <location>
        <begin position="275"/>
        <end position="498"/>
    </location>
</feature>
<organism evidence="18 19">
    <name type="scientific">Halospina denitrificans</name>
    <dbReference type="NCBI Taxonomy" id="332522"/>
    <lineage>
        <taxon>Bacteria</taxon>
        <taxon>Pseudomonadati</taxon>
        <taxon>Pseudomonadota</taxon>
        <taxon>Gammaproteobacteria</taxon>
        <taxon>Halospina</taxon>
    </lineage>
</organism>
<dbReference type="InterPro" id="IPR036097">
    <property type="entry name" value="HisK_dim/P_sf"/>
</dbReference>
<dbReference type="InterPro" id="IPR003660">
    <property type="entry name" value="HAMP_dom"/>
</dbReference>
<dbReference type="SUPFAM" id="SSF52172">
    <property type="entry name" value="CheY-like"/>
    <property type="match status" value="1"/>
</dbReference>
<evidence type="ECO:0000259" key="17">
    <source>
        <dbReference type="PROSITE" id="PS50885"/>
    </source>
</evidence>
<dbReference type="SMART" id="SM00448">
    <property type="entry name" value="REC"/>
    <property type="match status" value="1"/>
</dbReference>
<dbReference type="GO" id="GO:0000155">
    <property type="term" value="F:phosphorelay sensor kinase activity"/>
    <property type="evidence" value="ECO:0007669"/>
    <property type="project" value="InterPro"/>
</dbReference>
<dbReference type="EMBL" id="SOAX01000003">
    <property type="protein sequence ID" value="TDT41366.1"/>
    <property type="molecule type" value="Genomic_DNA"/>
</dbReference>
<proteinExistence type="predicted"/>
<dbReference type="SMART" id="SM00388">
    <property type="entry name" value="HisKA"/>
    <property type="match status" value="1"/>
</dbReference>
<evidence type="ECO:0000256" key="7">
    <source>
        <dbReference type="ARBA" id="ARBA00022777"/>
    </source>
</evidence>
<feature type="transmembrane region" description="Helical" evidence="14">
    <location>
        <begin position="12"/>
        <end position="34"/>
    </location>
</feature>
<dbReference type="Gene3D" id="3.30.565.10">
    <property type="entry name" value="Histidine kinase-like ATPase, C-terminal domain"/>
    <property type="match status" value="1"/>
</dbReference>
<dbReference type="CDD" id="cd16922">
    <property type="entry name" value="HATPase_EvgS-ArcB-TorS-like"/>
    <property type="match status" value="1"/>
</dbReference>
<evidence type="ECO:0000256" key="8">
    <source>
        <dbReference type="ARBA" id="ARBA00022840"/>
    </source>
</evidence>
<keyword evidence="6" id="KW-0547">Nucleotide-binding</keyword>
<comment type="subcellular location">
    <subcellularLocation>
        <location evidence="2">Membrane</location>
    </subcellularLocation>
</comment>
<dbReference type="PROSITE" id="PS50110">
    <property type="entry name" value="RESPONSE_REGULATORY"/>
    <property type="match status" value="1"/>
</dbReference>